<dbReference type="Pfam" id="PF17555">
    <property type="entry name" value="TssN"/>
    <property type="match status" value="1"/>
</dbReference>
<feature type="transmembrane region" description="Helical" evidence="1">
    <location>
        <begin position="39"/>
        <end position="59"/>
    </location>
</feature>
<keyword evidence="1" id="KW-0812">Transmembrane</keyword>
<keyword evidence="3" id="KW-1185">Reference proteome</keyword>
<protein>
    <submittedName>
        <fullName evidence="2">TssN family type VI secretion system protein</fullName>
    </submittedName>
</protein>
<gene>
    <name evidence="2" type="ORF">V2H41_04400</name>
</gene>
<feature type="transmembrane region" description="Helical" evidence="1">
    <location>
        <begin position="105"/>
        <end position="126"/>
    </location>
</feature>
<sequence>MALKFFLIFAGAFLASSVVVMTLIKPLSSSFGNYGKKPWIFNFVSSAIASGVAFASTYLTQNQFISFWILSTTFLLFGIVIVLMVHKKYFKVRHDNRTKQFFAELLFHISIILLTVAIFSSLQYFLKDKNFMYFPMLLCLLFLLVPFLLLHTFDAAFAIPQPVYNFWRYPLHQPIELPEEDENERLYVIGLEIPKKVSDLQRTYFTVKAPENMPLGELFYHFINDYNEIQSEKPISYETEGEAHEWTFRTKPKWYNRSRILNPELSIKYNKIKENAVIICERVP</sequence>
<evidence type="ECO:0000256" key="1">
    <source>
        <dbReference type="SAM" id="Phobius"/>
    </source>
</evidence>
<name>A0ABU7REU1_9BACT</name>
<organism evidence="2 3">
    <name type="scientific">Niabella digestorum</name>
    <dbReference type="NCBI Taxonomy" id="3117701"/>
    <lineage>
        <taxon>Bacteria</taxon>
        <taxon>Pseudomonadati</taxon>
        <taxon>Bacteroidota</taxon>
        <taxon>Chitinophagia</taxon>
        <taxon>Chitinophagales</taxon>
        <taxon>Chitinophagaceae</taxon>
        <taxon>Niabella</taxon>
    </lineage>
</organism>
<evidence type="ECO:0000313" key="2">
    <source>
        <dbReference type="EMBL" id="MEE6186508.1"/>
    </source>
</evidence>
<keyword evidence="1" id="KW-0472">Membrane</keyword>
<dbReference type="EMBL" id="JAZGLY010000002">
    <property type="protein sequence ID" value="MEE6186508.1"/>
    <property type="molecule type" value="Genomic_DNA"/>
</dbReference>
<comment type="caution">
    <text evidence="2">The sequence shown here is derived from an EMBL/GenBank/DDBJ whole genome shotgun (WGS) entry which is preliminary data.</text>
</comment>
<dbReference type="InterPro" id="IPR035177">
    <property type="entry name" value="TssN"/>
</dbReference>
<dbReference type="Proteomes" id="UP001357452">
    <property type="component" value="Unassembled WGS sequence"/>
</dbReference>
<feature type="transmembrane region" description="Helical" evidence="1">
    <location>
        <begin position="6"/>
        <end position="27"/>
    </location>
</feature>
<keyword evidence="1" id="KW-1133">Transmembrane helix</keyword>
<evidence type="ECO:0000313" key="3">
    <source>
        <dbReference type="Proteomes" id="UP001357452"/>
    </source>
</evidence>
<dbReference type="RefSeq" id="WP_330973917.1">
    <property type="nucleotide sequence ID" value="NZ_JAZGLY010000002.1"/>
</dbReference>
<feature type="transmembrane region" description="Helical" evidence="1">
    <location>
        <begin position="65"/>
        <end position="85"/>
    </location>
</feature>
<proteinExistence type="predicted"/>
<accession>A0ABU7REU1</accession>
<feature type="transmembrane region" description="Helical" evidence="1">
    <location>
        <begin position="132"/>
        <end position="150"/>
    </location>
</feature>
<reference evidence="2 3" key="1">
    <citation type="submission" date="2024-01" db="EMBL/GenBank/DDBJ databases">
        <title>Niabella digestum sp. nov., isolated from waste digestion system.</title>
        <authorList>
            <person name="Zhang L."/>
        </authorList>
    </citation>
    <scope>NUCLEOTIDE SEQUENCE [LARGE SCALE GENOMIC DNA]</scope>
    <source>
        <strain evidence="2 3">A18</strain>
    </source>
</reference>